<keyword evidence="11" id="KW-0472">Membrane</keyword>
<dbReference type="Pfam" id="PF00067">
    <property type="entry name" value="p450"/>
    <property type="match status" value="1"/>
</dbReference>
<sequence length="219" mass="25129">MEKLHKQLDRIVGSILDEHQKRSTRRCEENEDLVDVLLKYQEQGDHEFPLSMDDIKAVIGDMYAGGTDTSATTVDWAMAEMIKNPRVMEKAQAEVRQVFDARERVDETGIPELKYLKLVIKETLRLHPPAPLLVPRENSEKGKINGYVIPAKTRVIVNAWAIGRDSKYWPHEPEMFYPERFPENPIDYKGTNFEYIPFGAGRRICPGMTFGLANVELPL</sequence>
<dbReference type="InterPro" id="IPR001128">
    <property type="entry name" value="Cyt_P450"/>
</dbReference>
<keyword evidence="9 12" id="KW-0408">Iron</keyword>
<dbReference type="InterPro" id="IPR017972">
    <property type="entry name" value="Cyt_P450_CS"/>
</dbReference>
<comment type="similarity">
    <text evidence="3 13">Belongs to the cytochrome P450 family.</text>
</comment>
<dbReference type="GO" id="GO:0005506">
    <property type="term" value="F:iron ion binding"/>
    <property type="evidence" value="ECO:0007669"/>
    <property type="project" value="InterPro"/>
</dbReference>
<evidence type="ECO:0000256" key="9">
    <source>
        <dbReference type="ARBA" id="ARBA00023004"/>
    </source>
</evidence>
<protein>
    <submittedName>
        <fullName evidence="14">Uncharacterized protein</fullName>
    </submittedName>
</protein>
<dbReference type="PANTHER" id="PTHR47953">
    <property type="entry name" value="OS08G0105600 PROTEIN"/>
    <property type="match status" value="1"/>
</dbReference>
<evidence type="ECO:0000256" key="6">
    <source>
        <dbReference type="ARBA" id="ARBA00022723"/>
    </source>
</evidence>
<dbReference type="GO" id="GO:0020037">
    <property type="term" value="F:heme binding"/>
    <property type="evidence" value="ECO:0007669"/>
    <property type="project" value="InterPro"/>
</dbReference>
<keyword evidence="6 12" id="KW-0479">Metal-binding</keyword>
<evidence type="ECO:0000256" key="10">
    <source>
        <dbReference type="ARBA" id="ARBA00023033"/>
    </source>
</evidence>
<evidence type="ECO:0000256" key="7">
    <source>
        <dbReference type="ARBA" id="ARBA00022989"/>
    </source>
</evidence>
<keyword evidence="5" id="KW-0812">Transmembrane</keyword>
<proteinExistence type="inferred from homology"/>
<name>A0A7J7D5I5_TRIWF</name>
<dbReference type="InterPro" id="IPR036396">
    <property type="entry name" value="Cyt_P450_sf"/>
</dbReference>
<comment type="cofactor">
    <cofactor evidence="1 12">
        <name>heme</name>
        <dbReference type="ChEBI" id="CHEBI:30413"/>
    </cofactor>
</comment>
<dbReference type="EMBL" id="JAAARO010000010">
    <property type="protein sequence ID" value="KAF5741600.1"/>
    <property type="molecule type" value="Genomic_DNA"/>
</dbReference>
<accession>A0A7J7D5I5</accession>
<comment type="subcellular location">
    <subcellularLocation>
        <location evidence="2">Membrane</location>
        <topology evidence="2">Single-pass membrane protein</topology>
    </subcellularLocation>
</comment>
<comment type="caution">
    <text evidence="14">The sequence shown here is derived from an EMBL/GenBank/DDBJ whole genome shotgun (WGS) entry which is preliminary data.</text>
</comment>
<organism evidence="14 15">
    <name type="scientific">Tripterygium wilfordii</name>
    <name type="common">Thunder God vine</name>
    <dbReference type="NCBI Taxonomy" id="458696"/>
    <lineage>
        <taxon>Eukaryota</taxon>
        <taxon>Viridiplantae</taxon>
        <taxon>Streptophyta</taxon>
        <taxon>Embryophyta</taxon>
        <taxon>Tracheophyta</taxon>
        <taxon>Spermatophyta</taxon>
        <taxon>Magnoliopsida</taxon>
        <taxon>eudicotyledons</taxon>
        <taxon>Gunneridae</taxon>
        <taxon>Pentapetalae</taxon>
        <taxon>rosids</taxon>
        <taxon>fabids</taxon>
        <taxon>Celastrales</taxon>
        <taxon>Celastraceae</taxon>
        <taxon>Tripterygium</taxon>
    </lineage>
</organism>
<dbReference type="Gene3D" id="1.10.630.10">
    <property type="entry name" value="Cytochrome P450"/>
    <property type="match status" value="1"/>
</dbReference>
<dbReference type="InterPro" id="IPR052306">
    <property type="entry name" value="CYP450_71D"/>
</dbReference>
<dbReference type="PANTHER" id="PTHR47953:SF19">
    <property type="entry name" value="OS06G0641600 PROTEIN"/>
    <property type="match status" value="1"/>
</dbReference>
<keyword evidence="10 13" id="KW-0503">Monooxygenase</keyword>
<dbReference type="AlphaFoldDB" id="A0A7J7D5I5"/>
<evidence type="ECO:0000256" key="1">
    <source>
        <dbReference type="ARBA" id="ARBA00001971"/>
    </source>
</evidence>
<keyword evidence="15" id="KW-1185">Reference proteome</keyword>
<feature type="binding site" description="axial binding residue" evidence="12">
    <location>
        <position position="205"/>
    </location>
    <ligand>
        <name>heme</name>
        <dbReference type="ChEBI" id="CHEBI:30413"/>
    </ligand>
    <ligandPart>
        <name>Fe</name>
        <dbReference type="ChEBI" id="CHEBI:18248"/>
    </ligandPart>
</feature>
<evidence type="ECO:0000256" key="12">
    <source>
        <dbReference type="PIRSR" id="PIRSR602401-1"/>
    </source>
</evidence>
<dbReference type="PRINTS" id="PR00385">
    <property type="entry name" value="P450"/>
</dbReference>
<dbReference type="GO" id="GO:0016705">
    <property type="term" value="F:oxidoreductase activity, acting on paired donors, with incorporation or reduction of molecular oxygen"/>
    <property type="evidence" value="ECO:0007669"/>
    <property type="project" value="InterPro"/>
</dbReference>
<evidence type="ECO:0000256" key="8">
    <source>
        <dbReference type="ARBA" id="ARBA00023002"/>
    </source>
</evidence>
<evidence type="ECO:0000256" key="5">
    <source>
        <dbReference type="ARBA" id="ARBA00022692"/>
    </source>
</evidence>
<dbReference type="PRINTS" id="PR00463">
    <property type="entry name" value="EP450I"/>
</dbReference>
<evidence type="ECO:0000313" key="15">
    <source>
        <dbReference type="Proteomes" id="UP000593562"/>
    </source>
</evidence>
<gene>
    <name evidence="14" type="ORF">HS088_TW10G00604</name>
</gene>
<keyword evidence="8 13" id="KW-0560">Oxidoreductase</keyword>
<dbReference type="SUPFAM" id="SSF48264">
    <property type="entry name" value="Cytochrome P450"/>
    <property type="match status" value="1"/>
</dbReference>
<dbReference type="GO" id="GO:0004497">
    <property type="term" value="F:monooxygenase activity"/>
    <property type="evidence" value="ECO:0007669"/>
    <property type="project" value="UniProtKB-KW"/>
</dbReference>
<keyword evidence="7" id="KW-1133">Transmembrane helix</keyword>
<keyword evidence="4 12" id="KW-0349">Heme</keyword>
<dbReference type="InParanoid" id="A0A7J7D5I5"/>
<evidence type="ECO:0000256" key="2">
    <source>
        <dbReference type="ARBA" id="ARBA00004167"/>
    </source>
</evidence>
<evidence type="ECO:0000256" key="11">
    <source>
        <dbReference type="ARBA" id="ARBA00023136"/>
    </source>
</evidence>
<reference evidence="14 15" key="1">
    <citation type="journal article" date="2020" name="Nat. Commun.">
        <title>Genome of Tripterygium wilfordii and identification of cytochrome P450 involved in triptolide biosynthesis.</title>
        <authorList>
            <person name="Tu L."/>
            <person name="Su P."/>
            <person name="Zhang Z."/>
            <person name="Gao L."/>
            <person name="Wang J."/>
            <person name="Hu T."/>
            <person name="Zhou J."/>
            <person name="Zhang Y."/>
            <person name="Zhao Y."/>
            <person name="Liu Y."/>
            <person name="Song Y."/>
            <person name="Tong Y."/>
            <person name="Lu Y."/>
            <person name="Yang J."/>
            <person name="Xu C."/>
            <person name="Jia M."/>
            <person name="Peters R.J."/>
            <person name="Huang L."/>
            <person name="Gao W."/>
        </authorList>
    </citation>
    <scope>NUCLEOTIDE SEQUENCE [LARGE SCALE GENOMIC DNA]</scope>
    <source>
        <strain evidence="15">cv. XIE 37</strain>
        <tissue evidence="14">Leaf</tissue>
    </source>
</reference>
<dbReference type="GO" id="GO:0016020">
    <property type="term" value="C:membrane"/>
    <property type="evidence" value="ECO:0007669"/>
    <property type="project" value="UniProtKB-SubCell"/>
</dbReference>
<evidence type="ECO:0000313" key="14">
    <source>
        <dbReference type="EMBL" id="KAF5741600.1"/>
    </source>
</evidence>
<dbReference type="PROSITE" id="PS00086">
    <property type="entry name" value="CYTOCHROME_P450"/>
    <property type="match status" value="1"/>
</dbReference>
<evidence type="ECO:0000256" key="4">
    <source>
        <dbReference type="ARBA" id="ARBA00022617"/>
    </source>
</evidence>
<dbReference type="Proteomes" id="UP000593562">
    <property type="component" value="Unassembled WGS sequence"/>
</dbReference>
<evidence type="ECO:0000256" key="13">
    <source>
        <dbReference type="RuleBase" id="RU000461"/>
    </source>
</evidence>
<dbReference type="InterPro" id="IPR002401">
    <property type="entry name" value="Cyt_P450_E_grp-I"/>
</dbReference>
<evidence type="ECO:0000256" key="3">
    <source>
        <dbReference type="ARBA" id="ARBA00010617"/>
    </source>
</evidence>